<comment type="similarity">
    <text evidence="2">Belongs to the peptidase S54 family.</text>
</comment>
<dbReference type="PANTHER" id="PTHR43731:SF14">
    <property type="entry name" value="PRESENILIN-ASSOCIATED RHOMBOID-LIKE PROTEIN, MITOCHONDRIAL"/>
    <property type="match status" value="1"/>
</dbReference>
<dbReference type="Pfam" id="PF01694">
    <property type="entry name" value="Rhomboid"/>
    <property type="match status" value="1"/>
</dbReference>
<sequence length="217" mass="23073">MTMVRNYVRTTPATALIAAVCIIAWLITAVQARTLGTTFYDSPLAADWGLWGPDYPFRPQAALSSEFMHLDAGHLAVNMVMLLLIGREVERALGTALYLAAYLISCLGASAMILTFDFETPTVGASGALFALMAMLVGAYRQRGLDLRAPIALVLANVAYTFLADGVSLWGHLGGLCTGIVLSLFLYRKSPALRWGGVAAVAAVVLALLAHQAGLWG</sequence>
<evidence type="ECO:0000256" key="3">
    <source>
        <dbReference type="ARBA" id="ARBA00022692"/>
    </source>
</evidence>
<keyword evidence="10" id="KW-1185">Reference proteome</keyword>
<accession>A0A8I1LA41</accession>
<keyword evidence="9" id="KW-0645">Protease</keyword>
<feature type="transmembrane region" description="Helical" evidence="7">
    <location>
        <begin position="122"/>
        <end position="140"/>
    </location>
</feature>
<dbReference type="EMBL" id="JAEHFL010000015">
    <property type="protein sequence ID" value="MBK3428782.1"/>
    <property type="molecule type" value="Genomic_DNA"/>
</dbReference>
<comment type="caution">
    <text evidence="9">The sequence shown here is derived from an EMBL/GenBank/DDBJ whole genome shotgun (WGS) entry which is preliminary data.</text>
</comment>
<name>A0A8I1LA41_9CORY</name>
<evidence type="ECO:0000259" key="8">
    <source>
        <dbReference type="Pfam" id="PF01694"/>
    </source>
</evidence>
<feature type="transmembrane region" description="Helical" evidence="7">
    <location>
        <begin position="97"/>
        <end position="116"/>
    </location>
</feature>
<reference evidence="9 10" key="1">
    <citation type="submission" date="2020-12" db="EMBL/GenBank/DDBJ databases">
        <title>Draft genome sequence of the commensal strain Corynebacterium tuberculostearicum MFP09/CIP 102622 isolated from human skin.</title>
        <authorList>
            <person name="Boukerb A.M."/>
            <person name="Janvier X."/>
            <person name="Feuilloley M.G.J."/>
            <person name="Groboillot A."/>
        </authorList>
    </citation>
    <scope>NUCLEOTIDE SEQUENCE [LARGE SCALE GENOMIC DNA]</scope>
    <source>
        <strain evidence="9 10">CIP 102622</strain>
    </source>
</reference>
<dbReference type="AlphaFoldDB" id="A0A8I1LA41"/>
<gene>
    <name evidence="9" type="ORF">JDP02_09730</name>
</gene>
<dbReference type="InterPro" id="IPR050925">
    <property type="entry name" value="Rhomboid_protease_S54"/>
</dbReference>
<keyword evidence="3 7" id="KW-0812">Transmembrane</keyword>
<evidence type="ECO:0000256" key="5">
    <source>
        <dbReference type="ARBA" id="ARBA00022989"/>
    </source>
</evidence>
<dbReference type="InterPro" id="IPR035952">
    <property type="entry name" value="Rhomboid-like_sf"/>
</dbReference>
<dbReference type="RefSeq" id="WP_200436175.1">
    <property type="nucleotide sequence ID" value="NZ_JAEHFL010000015.1"/>
</dbReference>
<dbReference type="GO" id="GO:0016020">
    <property type="term" value="C:membrane"/>
    <property type="evidence" value="ECO:0007669"/>
    <property type="project" value="UniProtKB-SubCell"/>
</dbReference>
<feature type="transmembrane region" description="Helical" evidence="7">
    <location>
        <begin position="194"/>
        <end position="214"/>
    </location>
</feature>
<dbReference type="Proteomes" id="UP000603369">
    <property type="component" value="Unassembled WGS sequence"/>
</dbReference>
<dbReference type="SUPFAM" id="SSF144091">
    <property type="entry name" value="Rhomboid-like"/>
    <property type="match status" value="1"/>
</dbReference>
<organism evidence="9 10">
    <name type="scientific">Corynebacterium tuberculostearicum</name>
    <dbReference type="NCBI Taxonomy" id="38304"/>
    <lineage>
        <taxon>Bacteria</taxon>
        <taxon>Bacillati</taxon>
        <taxon>Actinomycetota</taxon>
        <taxon>Actinomycetes</taxon>
        <taxon>Mycobacteriales</taxon>
        <taxon>Corynebacteriaceae</taxon>
        <taxon>Corynebacterium</taxon>
    </lineage>
</organism>
<evidence type="ECO:0000256" key="4">
    <source>
        <dbReference type="ARBA" id="ARBA00022801"/>
    </source>
</evidence>
<evidence type="ECO:0000313" key="9">
    <source>
        <dbReference type="EMBL" id="MBK3428782.1"/>
    </source>
</evidence>
<protein>
    <submittedName>
        <fullName evidence="9">Rhomboid family intramembrane serine protease</fullName>
    </submittedName>
</protein>
<feature type="domain" description="Peptidase S54 rhomboid" evidence="8">
    <location>
        <begin position="63"/>
        <end position="188"/>
    </location>
</feature>
<dbReference type="InterPro" id="IPR022764">
    <property type="entry name" value="Peptidase_S54_rhomboid_dom"/>
</dbReference>
<evidence type="ECO:0000256" key="2">
    <source>
        <dbReference type="ARBA" id="ARBA00009045"/>
    </source>
</evidence>
<dbReference type="GO" id="GO:0004252">
    <property type="term" value="F:serine-type endopeptidase activity"/>
    <property type="evidence" value="ECO:0007669"/>
    <property type="project" value="InterPro"/>
</dbReference>
<feature type="transmembrane region" description="Helical" evidence="7">
    <location>
        <begin position="169"/>
        <end position="187"/>
    </location>
</feature>
<evidence type="ECO:0000256" key="6">
    <source>
        <dbReference type="ARBA" id="ARBA00023136"/>
    </source>
</evidence>
<evidence type="ECO:0000313" key="10">
    <source>
        <dbReference type="Proteomes" id="UP000603369"/>
    </source>
</evidence>
<feature type="transmembrane region" description="Helical" evidence="7">
    <location>
        <begin position="147"/>
        <end position="163"/>
    </location>
</feature>
<comment type="subcellular location">
    <subcellularLocation>
        <location evidence="1">Membrane</location>
        <topology evidence="1">Multi-pass membrane protein</topology>
    </subcellularLocation>
</comment>
<evidence type="ECO:0000256" key="1">
    <source>
        <dbReference type="ARBA" id="ARBA00004141"/>
    </source>
</evidence>
<dbReference type="Gene3D" id="1.20.1540.10">
    <property type="entry name" value="Rhomboid-like"/>
    <property type="match status" value="1"/>
</dbReference>
<keyword evidence="4" id="KW-0378">Hydrolase</keyword>
<dbReference type="GO" id="GO:0006508">
    <property type="term" value="P:proteolysis"/>
    <property type="evidence" value="ECO:0007669"/>
    <property type="project" value="UniProtKB-KW"/>
</dbReference>
<dbReference type="PANTHER" id="PTHR43731">
    <property type="entry name" value="RHOMBOID PROTEASE"/>
    <property type="match status" value="1"/>
</dbReference>
<feature type="transmembrane region" description="Helical" evidence="7">
    <location>
        <begin position="67"/>
        <end position="85"/>
    </location>
</feature>
<keyword evidence="5 7" id="KW-1133">Transmembrane helix</keyword>
<evidence type="ECO:0000256" key="7">
    <source>
        <dbReference type="SAM" id="Phobius"/>
    </source>
</evidence>
<proteinExistence type="inferred from homology"/>
<keyword evidence="6 7" id="KW-0472">Membrane</keyword>